<dbReference type="SUPFAM" id="SSF53901">
    <property type="entry name" value="Thiolase-like"/>
    <property type="match status" value="1"/>
</dbReference>
<dbReference type="InterPro" id="IPR013601">
    <property type="entry name" value="FAE1_typ3_polyketide_synth"/>
</dbReference>
<evidence type="ECO:0000259" key="7">
    <source>
        <dbReference type="Pfam" id="PF08392"/>
    </source>
</evidence>
<evidence type="ECO:0000313" key="10">
    <source>
        <dbReference type="Proteomes" id="UP000593578"/>
    </source>
</evidence>
<comment type="pathway">
    <text evidence="1">Lipid metabolism; fatty acid biosynthesis.</text>
</comment>
<dbReference type="Proteomes" id="UP000593578">
    <property type="component" value="Unassembled WGS sequence"/>
</dbReference>
<dbReference type="GO" id="GO:0016020">
    <property type="term" value="C:membrane"/>
    <property type="evidence" value="ECO:0007669"/>
    <property type="project" value="InterPro"/>
</dbReference>
<comment type="catalytic activity">
    <reaction evidence="6">
        <text>a very-long-chain acyl-CoA + malonyl-CoA + H(+) = a very-long-chain 3-oxoacyl-CoA + CO2 + CoA</text>
        <dbReference type="Rhea" id="RHEA:32727"/>
        <dbReference type="ChEBI" id="CHEBI:15378"/>
        <dbReference type="ChEBI" id="CHEBI:16526"/>
        <dbReference type="ChEBI" id="CHEBI:57287"/>
        <dbReference type="ChEBI" id="CHEBI:57384"/>
        <dbReference type="ChEBI" id="CHEBI:90725"/>
        <dbReference type="ChEBI" id="CHEBI:90736"/>
        <dbReference type="EC" id="2.3.1.199"/>
    </reaction>
</comment>
<dbReference type="AlphaFoldDB" id="A0A7J8QHR5"/>
<dbReference type="InterPro" id="IPR013747">
    <property type="entry name" value="ACP_syn_III_C"/>
</dbReference>
<gene>
    <name evidence="9" type="ORF">Gorai_004278</name>
</gene>
<dbReference type="UniPathway" id="UPA00094"/>
<feature type="domain" description="Beta-ketoacyl-[acyl-carrier-protein] synthase III C-terminal" evidence="8">
    <location>
        <begin position="253"/>
        <end position="335"/>
    </location>
</feature>
<feature type="domain" description="FAE" evidence="7">
    <location>
        <begin position="2"/>
        <end position="237"/>
    </location>
</feature>
<dbReference type="EC" id="2.3.1.199" evidence="3"/>
<dbReference type="InterPro" id="IPR016039">
    <property type="entry name" value="Thiolase-like"/>
</dbReference>
<dbReference type="CDD" id="cd00831">
    <property type="entry name" value="CHS_like"/>
    <property type="match status" value="1"/>
</dbReference>
<dbReference type="Pfam" id="PF08541">
    <property type="entry name" value="ACP_syn_III_C"/>
    <property type="match status" value="1"/>
</dbReference>
<evidence type="ECO:0000256" key="1">
    <source>
        <dbReference type="ARBA" id="ARBA00005194"/>
    </source>
</evidence>
<comment type="caution">
    <text evidence="9">The sequence shown here is derived from an EMBL/GenBank/DDBJ whole genome shotgun (WGS) entry which is preliminary data.</text>
</comment>
<keyword evidence="4" id="KW-0808">Transferase</keyword>
<evidence type="ECO:0000256" key="5">
    <source>
        <dbReference type="ARBA" id="ARBA00023315"/>
    </source>
</evidence>
<evidence type="ECO:0000256" key="4">
    <source>
        <dbReference type="ARBA" id="ARBA00022679"/>
    </source>
</evidence>
<dbReference type="EMBL" id="JABEZZ010000012">
    <property type="protein sequence ID" value="MBA0601089.1"/>
    <property type="molecule type" value="Genomic_DNA"/>
</dbReference>
<evidence type="ECO:0000259" key="8">
    <source>
        <dbReference type="Pfam" id="PF08541"/>
    </source>
</evidence>
<evidence type="ECO:0000256" key="2">
    <source>
        <dbReference type="ARBA" id="ARBA00005531"/>
    </source>
</evidence>
<sequence>MVNSGLGEETYGPRNVLAGREETPTLMEGHEEMDEIMFGTLDNLFSKTGVSPPDIDILVVDVSLFSPSPSLTARIVNRYKMRDNIKSFSLSGMGCSASMVAIDLVQNLFKSYKNAFAVVVSSETIGPHWYCGKENSMMLSNCLFRSGGCSVLLTNKPCLKHKALMKLKHSVRTNIGSNDEAYGCCIQIEDQQGYNGFLLTRNLTKAAAKAFTMNLKVLVPKILPIRELIRFTVISICKTNNKTAKPSLNLKTGIQHFCIHPGGRAVIDGLGKSLGLNEYDMEPARMALHRFGNTSAGGLWYVLGYMEAKKRLKKGNKILMISLGAGFMCNNCVWEVMKDLGNGNVWEHCMDRYPIPRKNMINPFADKYSWINDERLNFVRMDLSNIILS</sequence>
<dbReference type="InterPro" id="IPR012392">
    <property type="entry name" value="3-ktacl-CoA_syn"/>
</dbReference>
<organism evidence="9 10">
    <name type="scientific">Gossypium raimondii</name>
    <name type="common">Peruvian cotton</name>
    <name type="synonym">Gossypium klotzschianum subsp. raimondii</name>
    <dbReference type="NCBI Taxonomy" id="29730"/>
    <lineage>
        <taxon>Eukaryota</taxon>
        <taxon>Viridiplantae</taxon>
        <taxon>Streptophyta</taxon>
        <taxon>Embryophyta</taxon>
        <taxon>Tracheophyta</taxon>
        <taxon>Spermatophyta</taxon>
        <taxon>Magnoliopsida</taxon>
        <taxon>eudicotyledons</taxon>
        <taxon>Gunneridae</taxon>
        <taxon>Pentapetalae</taxon>
        <taxon>rosids</taxon>
        <taxon>malvids</taxon>
        <taxon>Malvales</taxon>
        <taxon>Malvaceae</taxon>
        <taxon>Malvoideae</taxon>
        <taxon>Gossypium</taxon>
    </lineage>
</organism>
<dbReference type="GO" id="GO:0006633">
    <property type="term" value="P:fatty acid biosynthetic process"/>
    <property type="evidence" value="ECO:0007669"/>
    <property type="project" value="UniProtKB-UniPathway"/>
</dbReference>
<comment type="similarity">
    <text evidence="2">Belongs to the thiolase-like superfamily. Chalcone/stilbene synthases family.</text>
</comment>
<evidence type="ECO:0000256" key="3">
    <source>
        <dbReference type="ARBA" id="ARBA00012307"/>
    </source>
</evidence>
<keyword evidence="5" id="KW-0012">Acyltransferase</keyword>
<dbReference type="PANTHER" id="PTHR31561">
    <property type="entry name" value="3-KETOACYL-COA SYNTHASE"/>
    <property type="match status" value="1"/>
</dbReference>
<evidence type="ECO:0000313" key="9">
    <source>
        <dbReference type="EMBL" id="MBA0601089.1"/>
    </source>
</evidence>
<name>A0A7J8QHR5_GOSRA</name>
<accession>A0A7J8QHR5</accession>
<dbReference type="Pfam" id="PF08392">
    <property type="entry name" value="FAE1_CUT1_RppA"/>
    <property type="match status" value="1"/>
</dbReference>
<dbReference type="GO" id="GO:0009922">
    <property type="term" value="F:fatty acid elongase activity"/>
    <property type="evidence" value="ECO:0007669"/>
    <property type="project" value="UniProtKB-EC"/>
</dbReference>
<reference evidence="9 10" key="1">
    <citation type="journal article" date="2019" name="Genome Biol. Evol.">
        <title>Insights into the evolution of the New World diploid cottons (Gossypium, subgenus Houzingenia) based on genome sequencing.</title>
        <authorList>
            <person name="Grover C.E."/>
            <person name="Arick M.A. 2nd"/>
            <person name="Thrash A."/>
            <person name="Conover J.L."/>
            <person name="Sanders W.S."/>
            <person name="Peterson D.G."/>
            <person name="Frelichowski J.E."/>
            <person name="Scheffler J.A."/>
            <person name="Scheffler B.E."/>
            <person name="Wendel J.F."/>
        </authorList>
    </citation>
    <scope>NUCLEOTIDE SEQUENCE [LARGE SCALE GENOMIC DNA]</scope>
    <source>
        <strain evidence="9">8</strain>
        <tissue evidence="9">Leaf</tissue>
    </source>
</reference>
<proteinExistence type="inferred from homology"/>
<evidence type="ECO:0000256" key="6">
    <source>
        <dbReference type="ARBA" id="ARBA00047375"/>
    </source>
</evidence>
<dbReference type="Gene3D" id="3.40.47.10">
    <property type="match status" value="1"/>
</dbReference>
<protein>
    <recommendedName>
        <fullName evidence="3">very-long-chain 3-oxoacyl-CoA synthase</fullName>
        <ecNumber evidence="3">2.3.1.199</ecNumber>
    </recommendedName>
</protein>